<keyword evidence="1" id="KW-0472">Membrane</keyword>
<sequence length="77" mass="8926">MYPIFVLEILVLFVTNIHNVTDKNVLSAVLFSNGSQSRMLFDTSIGSRYPFFLTHVLYYVVCLYGSFQDLLLLSRKR</sequence>
<proteinExistence type="predicted"/>
<keyword evidence="1" id="KW-1133">Transmembrane helix</keyword>
<accession>A0A2P2NIW9</accession>
<protein>
    <submittedName>
        <fullName evidence="2">Uncharacterized protein</fullName>
    </submittedName>
</protein>
<organism evidence="2">
    <name type="scientific">Rhizophora mucronata</name>
    <name type="common">Asiatic mangrove</name>
    <dbReference type="NCBI Taxonomy" id="61149"/>
    <lineage>
        <taxon>Eukaryota</taxon>
        <taxon>Viridiplantae</taxon>
        <taxon>Streptophyta</taxon>
        <taxon>Embryophyta</taxon>
        <taxon>Tracheophyta</taxon>
        <taxon>Spermatophyta</taxon>
        <taxon>Magnoliopsida</taxon>
        <taxon>eudicotyledons</taxon>
        <taxon>Gunneridae</taxon>
        <taxon>Pentapetalae</taxon>
        <taxon>rosids</taxon>
        <taxon>fabids</taxon>
        <taxon>Malpighiales</taxon>
        <taxon>Rhizophoraceae</taxon>
        <taxon>Rhizophora</taxon>
    </lineage>
</organism>
<feature type="transmembrane region" description="Helical" evidence="1">
    <location>
        <begin position="51"/>
        <end position="73"/>
    </location>
</feature>
<evidence type="ECO:0000313" key="2">
    <source>
        <dbReference type="EMBL" id="MBX42389.1"/>
    </source>
</evidence>
<dbReference type="EMBL" id="GGEC01061905">
    <property type="protein sequence ID" value="MBX42389.1"/>
    <property type="molecule type" value="Transcribed_RNA"/>
</dbReference>
<keyword evidence="1" id="KW-0812">Transmembrane</keyword>
<name>A0A2P2NIW9_RHIMU</name>
<evidence type="ECO:0000256" key="1">
    <source>
        <dbReference type="SAM" id="Phobius"/>
    </source>
</evidence>
<reference evidence="2" key="1">
    <citation type="submission" date="2018-02" db="EMBL/GenBank/DDBJ databases">
        <title>Rhizophora mucronata_Transcriptome.</title>
        <authorList>
            <person name="Meera S.P."/>
            <person name="Sreeshan A."/>
            <person name="Augustine A."/>
        </authorList>
    </citation>
    <scope>NUCLEOTIDE SEQUENCE</scope>
    <source>
        <tissue evidence="2">Leaf</tissue>
    </source>
</reference>
<dbReference type="AlphaFoldDB" id="A0A2P2NIW9"/>